<dbReference type="RefSeq" id="WP_249294396.1">
    <property type="nucleotide sequence ID" value="NZ_JACRSV010000001.1"/>
</dbReference>
<organism evidence="4 5">
    <name type="scientific">Fumia xinanensis</name>
    <dbReference type="NCBI Taxonomy" id="2763659"/>
    <lineage>
        <taxon>Bacteria</taxon>
        <taxon>Bacillati</taxon>
        <taxon>Bacillota</taxon>
        <taxon>Clostridia</taxon>
        <taxon>Eubacteriales</taxon>
        <taxon>Oscillospiraceae</taxon>
        <taxon>Fumia</taxon>
    </lineage>
</organism>
<comment type="caution">
    <text evidence="4">The sequence shown here is derived from an EMBL/GenBank/DDBJ whole genome shotgun (WGS) entry which is preliminary data.</text>
</comment>
<reference evidence="4" key="1">
    <citation type="submission" date="2020-08" db="EMBL/GenBank/DDBJ databases">
        <title>Genome public.</title>
        <authorList>
            <person name="Liu C."/>
            <person name="Sun Q."/>
        </authorList>
    </citation>
    <scope>NUCLEOTIDE SEQUENCE</scope>
    <source>
        <strain evidence="4">NSJ-33</strain>
    </source>
</reference>
<dbReference type="PROSITE" id="PS51186">
    <property type="entry name" value="GNAT"/>
    <property type="match status" value="1"/>
</dbReference>
<feature type="domain" description="N-acetyltransferase" evidence="3">
    <location>
        <begin position="19"/>
        <end position="151"/>
    </location>
</feature>
<protein>
    <submittedName>
        <fullName evidence="4">GNAT family N-acetyltransferase</fullName>
    </submittedName>
</protein>
<sequence length="151" mass="16762">MEFTACAMEYQGGPVQSSLLLQRFDDSFAGQYISLYNEAFLPMRKALGVKPYAVYASAAELEEPKEDIFLLVRNGCIIGSVALRGNEIDDLFVSPAFQGQGFGRAILLAAVAEMQQRDRPISLHVADWNQRALSLYQNCGFIVTCTETIIR</sequence>
<dbReference type="Pfam" id="PF00583">
    <property type="entry name" value="Acetyltransf_1"/>
    <property type="match status" value="1"/>
</dbReference>
<dbReference type="Gene3D" id="3.40.630.30">
    <property type="match status" value="1"/>
</dbReference>
<keyword evidence="5" id="KW-1185">Reference proteome</keyword>
<evidence type="ECO:0000259" key="3">
    <source>
        <dbReference type="PROSITE" id="PS51186"/>
    </source>
</evidence>
<dbReference type="InterPro" id="IPR016181">
    <property type="entry name" value="Acyl_CoA_acyltransferase"/>
</dbReference>
<dbReference type="CDD" id="cd04301">
    <property type="entry name" value="NAT_SF"/>
    <property type="match status" value="1"/>
</dbReference>
<dbReference type="InterPro" id="IPR000182">
    <property type="entry name" value="GNAT_dom"/>
</dbReference>
<dbReference type="Proteomes" id="UP000610760">
    <property type="component" value="Unassembled WGS sequence"/>
</dbReference>
<dbReference type="GO" id="GO:0016747">
    <property type="term" value="F:acyltransferase activity, transferring groups other than amino-acyl groups"/>
    <property type="evidence" value="ECO:0007669"/>
    <property type="project" value="InterPro"/>
</dbReference>
<accession>A0A926E4P4</accession>
<name>A0A926E4P4_9FIRM</name>
<evidence type="ECO:0000256" key="2">
    <source>
        <dbReference type="ARBA" id="ARBA00023315"/>
    </source>
</evidence>
<dbReference type="SUPFAM" id="SSF55729">
    <property type="entry name" value="Acyl-CoA N-acyltransferases (Nat)"/>
    <property type="match status" value="1"/>
</dbReference>
<dbReference type="PANTHER" id="PTHR43877">
    <property type="entry name" value="AMINOALKYLPHOSPHONATE N-ACETYLTRANSFERASE-RELATED-RELATED"/>
    <property type="match status" value="1"/>
</dbReference>
<evidence type="ECO:0000256" key="1">
    <source>
        <dbReference type="ARBA" id="ARBA00022679"/>
    </source>
</evidence>
<dbReference type="AlphaFoldDB" id="A0A926E4P4"/>
<keyword evidence="1" id="KW-0808">Transferase</keyword>
<evidence type="ECO:0000313" key="5">
    <source>
        <dbReference type="Proteomes" id="UP000610760"/>
    </source>
</evidence>
<proteinExistence type="predicted"/>
<keyword evidence="2" id="KW-0012">Acyltransferase</keyword>
<dbReference type="EMBL" id="JACRSV010000001">
    <property type="protein sequence ID" value="MBC8559503.1"/>
    <property type="molecule type" value="Genomic_DNA"/>
</dbReference>
<gene>
    <name evidence="4" type="ORF">H8710_05385</name>
</gene>
<evidence type="ECO:0000313" key="4">
    <source>
        <dbReference type="EMBL" id="MBC8559503.1"/>
    </source>
</evidence>
<dbReference type="InterPro" id="IPR050832">
    <property type="entry name" value="Bact_Acetyltransf"/>
</dbReference>